<evidence type="ECO:0000256" key="2">
    <source>
        <dbReference type="ARBA" id="ARBA00022801"/>
    </source>
</evidence>
<gene>
    <name evidence="8" type="ORF">CB5_LOCUS5527</name>
</gene>
<dbReference type="GO" id="GO:0016762">
    <property type="term" value="F:xyloglucan:xyloglucosyl transferase activity"/>
    <property type="evidence" value="ECO:0007669"/>
    <property type="project" value="UniProtKB-EC"/>
</dbReference>
<evidence type="ECO:0000256" key="3">
    <source>
        <dbReference type="ARBA" id="ARBA00023157"/>
    </source>
</evidence>
<dbReference type="InterPro" id="IPR013320">
    <property type="entry name" value="ConA-like_dom_sf"/>
</dbReference>
<dbReference type="GO" id="GO:0048046">
    <property type="term" value="C:apoplast"/>
    <property type="evidence" value="ECO:0007669"/>
    <property type="project" value="UniProtKB-SubCell"/>
</dbReference>
<dbReference type="InterPro" id="IPR008263">
    <property type="entry name" value="GH16_AS"/>
</dbReference>
<dbReference type="SUPFAM" id="SSF49899">
    <property type="entry name" value="Concanavalin A-like lectins/glucanases"/>
    <property type="match status" value="1"/>
</dbReference>
<evidence type="ECO:0000313" key="8">
    <source>
        <dbReference type="EMBL" id="CAD1822316.1"/>
    </source>
</evidence>
<comment type="function">
    <text evidence="6">Catalyzes xyloglucan endohydrolysis (XEH) and/or endotransglycosylation (XET). Cleaves and religates xyloglucan polymers, an essential constituent of the primary cell wall, and thereby participates in cell wall construction of growing tissues.</text>
</comment>
<evidence type="ECO:0000256" key="6">
    <source>
        <dbReference type="RuleBase" id="RU361120"/>
    </source>
</evidence>
<evidence type="ECO:0000256" key="1">
    <source>
        <dbReference type="ARBA" id="ARBA00022679"/>
    </source>
</evidence>
<keyword evidence="2 6" id="KW-0378">Hydrolase</keyword>
<evidence type="ECO:0000256" key="4">
    <source>
        <dbReference type="ARBA" id="ARBA00023180"/>
    </source>
</evidence>
<keyword evidence="6" id="KW-0052">Apoplast</keyword>
<dbReference type="GO" id="GO:0071555">
    <property type="term" value="P:cell wall organization"/>
    <property type="evidence" value="ECO:0007669"/>
    <property type="project" value="UniProtKB-KW"/>
</dbReference>
<keyword evidence="6" id="KW-0134">Cell wall</keyword>
<keyword evidence="6" id="KW-0964">Secreted</keyword>
<evidence type="ECO:0000259" key="7">
    <source>
        <dbReference type="PROSITE" id="PS51762"/>
    </source>
</evidence>
<organism evidence="8">
    <name type="scientific">Ananas comosus var. bracteatus</name>
    <name type="common">red pineapple</name>
    <dbReference type="NCBI Taxonomy" id="296719"/>
    <lineage>
        <taxon>Eukaryota</taxon>
        <taxon>Viridiplantae</taxon>
        <taxon>Streptophyta</taxon>
        <taxon>Embryophyta</taxon>
        <taxon>Tracheophyta</taxon>
        <taxon>Spermatophyta</taxon>
        <taxon>Magnoliopsida</taxon>
        <taxon>Liliopsida</taxon>
        <taxon>Poales</taxon>
        <taxon>Bromeliaceae</taxon>
        <taxon>Bromelioideae</taxon>
        <taxon>Ananas</taxon>
    </lineage>
</organism>
<dbReference type="InterPro" id="IPR000757">
    <property type="entry name" value="Beta-glucanase-like"/>
</dbReference>
<dbReference type="Gene3D" id="2.60.120.200">
    <property type="match status" value="1"/>
</dbReference>
<keyword evidence="6" id="KW-0961">Cell wall biogenesis/degradation</keyword>
<accession>A0A6V7NVF6</accession>
<dbReference type="PROSITE" id="PS01034">
    <property type="entry name" value="GH16_1"/>
    <property type="match status" value="1"/>
</dbReference>
<comment type="similarity">
    <text evidence="6">Belongs to the glycosyl hydrolase 16 family.</text>
</comment>
<comment type="PTM">
    <text evidence="6">Contains at least one intrachain disulfide bond essential for its enzymatic activity.</text>
</comment>
<name>A0A6V7NVF6_ANACO</name>
<dbReference type="Pfam" id="PF06955">
    <property type="entry name" value="XET_C"/>
    <property type="match status" value="1"/>
</dbReference>
<reference evidence="8" key="1">
    <citation type="submission" date="2020-07" db="EMBL/GenBank/DDBJ databases">
        <authorList>
            <person name="Lin J."/>
        </authorList>
    </citation>
    <scope>NUCLEOTIDE SEQUENCE</scope>
</reference>
<dbReference type="PROSITE" id="PS51762">
    <property type="entry name" value="GH16_2"/>
    <property type="match status" value="1"/>
</dbReference>
<protein>
    <recommendedName>
        <fullName evidence="6">Xyloglucan endotransglucosylase/hydrolase</fullName>
        <ecNumber evidence="6">2.4.1.207</ecNumber>
    </recommendedName>
</protein>
<dbReference type="Pfam" id="PF00722">
    <property type="entry name" value="Glyco_hydro_16"/>
    <property type="match status" value="1"/>
</dbReference>
<dbReference type="InterPro" id="IPR010713">
    <property type="entry name" value="XET_C"/>
</dbReference>
<dbReference type="GO" id="GO:0044042">
    <property type="term" value="P:glucan metabolic process"/>
    <property type="evidence" value="ECO:0007669"/>
    <property type="project" value="InterPro"/>
</dbReference>
<dbReference type="InterPro" id="IPR044791">
    <property type="entry name" value="Beta-glucanase/XTH"/>
</dbReference>
<keyword evidence="5 6" id="KW-0326">Glycosidase</keyword>
<evidence type="ECO:0000256" key="5">
    <source>
        <dbReference type="ARBA" id="ARBA00023295"/>
    </source>
</evidence>
<keyword evidence="3" id="KW-1015">Disulfide bond</keyword>
<dbReference type="AlphaFoldDB" id="A0A6V7NVF6"/>
<dbReference type="FunFam" id="2.60.120.200:FF:000025">
    <property type="entry name" value="Xyloglucan endotransglucosylase/hydrolase"/>
    <property type="match status" value="1"/>
</dbReference>
<sequence length="336" mass="37549">MCTPSILHVHIKATILPFPEHTAEERLPEVASTDDGELAGSLLCIRRVDCGGVGAVVVVVVDANFASETSCNWGGANCKIDGDNLQFILNKWSGAGIVTKQQFIFGSIEMQIKLVPRDSAGTVTTYYTSSTGNKHNEVDFEFLGNVSGQPYTIHTNIFVGGVGNREEQFRPWFDPTDGYHTYTIFWNPSMILWSIDGTPIRVFKNRNSKGIPFPLSQPMKGYTSLWNADDWATQGGRIKTNWSHAPFIANYKSFQQRVCAYAGPNSARQCAAPSAANWYTAPQYKTLSRSQIDQLNSVRNKYMIYNYCKDTNRFNGKMALNVRTRRTDDHQGWGSV</sequence>
<dbReference type="EMBL" id="LR862142">
    <property type="protein sequence ID" value="CAD1822316.1"/>
    <property type="molecule type" value="Genomic_DNA"/>
</dbReference>
<dbReference type="GO" id="GO:0004553">
    <property type="term" value="F:hydrolase activity, hydrolyzing O-glycosyl compounds"/>
    <property type="evidence" value="ECO:0007669"/>
    <property type="project" value="InterPro"/>
</dbReference>
<keyword evidence="1 6" id="KW-0808">Transferase</keyword>
<dbReference type="PANTHER" id="PTHR31062">
    <property type="entry name" value="XYLOGLUCAN ENDOTRANSGLUCOSYLASE/HYDROLASE PROTEIN 8-RELATED"/>
    <property type="match status" value="1"/>
</dbReference>
<comment type="subcellular location">
    <subcellularLocation>
        <location evidence="6">Secreted</location>
        <location evidence="6">Cell wall</location>
    </subcellularLocation>
    <subcellularLocation>
        <location evidence="6">Secreted</location>
        <location evidence="6">Extracellular space</location>
        <location evidence="6">Apoplast</location>
    </subcellularLocation>
</comment>
<feature type="domain" description="GH16" evidence="7">
    <location>
        <begin position="9"/>
        <end position="251"/>
    </location>
</feature>
<proteinExistence type="inferred from homology"/>
<dbReference type="EC" id="2.4.1.207" evidence="6"/>
<keyword evidence="4" id="KW-0325">Glycoprotein</keyword>